<reference evidence="1" key="1">
    <citation type="submission" date="2022-06" db="EMBL/GenBank/DDBJ databases">
        <title>Sequencing the genomes of 1000 actinobacteria strains.</title>
        <authorList>
            <person name="Klenk H.-P."/>
        </authorList>
    </citation>
    <scope>NUCLEOTIDE SEQUENCE</scope>
    <source>
        <strain evidence="1">DSM 46694</strain>
    </source>
</reference>
<accession>A0A9X2GUU9</accession>
<protein>
    <submittedName>
        <fullName evidence="1">Uncharacterized protein</fullName>
    </submittedName>
</protein>
<keyword evidence="2" id="KW-1185">Reference proteome</keyword>
<name>A0A9X2GUU9_9ACTN</name>
<dbReference type="AlphaFoldDB" id="A0A9X2GUU9"/>
<evidence type="ECO:0000313" key="1">
    <source>
        <dbReference type="EMBL" id="MCP2364234.1"/>
    </source>
</evidence>
<sequence length="220" mass="24587">MTSTSTDTILYAQSRALEHAADLPGIRPVRIHALAFPLHAAELSATIEERGPFDLLDRYVGLAIAEGGFTRLQDIAVFLGVSEHMVDRVLRFLGGIGHLHGSADALSLTERGLRSVRDDRRYTEKQERLRLYFDGVRGGPLRTAHYAHGVRILDRDAAYAQRAILTRALAYVTATRRTISEVTTFLERVCRQLEPDTDVTVDDLHKHARRVGYGALDLKE</sequence>
<proteinExistence type="predicted"/>
<dbReference type="EMBL" id="JAMZEB010000002">
    <property type="protein sequence ID" value="MCP2364234.1"/>
    <property type="molecule type" value="Genomic_DNA"/>
</dbReference>
<dbReference type="Proteomes" id="UP001139648">
    <property type="component" value="Unassembled WGS sequence"/>
</dbReference>
<comment type="caution">
    <text evidence="1">The sequence shown here is derived from an EMBL/GenBank/DDBJ whole genome shotgun (WGS) entry which is preliminary data.</text>
</comment>
<evidence type="ECO:0000313" key="2">
    <source>
        <dbReference type="Proteomes" id="UP001139648"/>
    </source>
</evidence>
<dbReference type="RefSeq" id="WP_253756498.1">
    <property type="nucleotide sequence ID" value="NZ_BAABKA010000012.1"/>
</dbReference>
<gene>
    <name evidence="1" type="ORF">HD597_011254</name>
</gene>
<organism evidence="1 2">
    <name type="scientific">Nonomuraea thailandensis</name>
    <dbReference type="NCBI Taxonomy" id="1188745"/>
    <lineage>
        <taxon>Bacteria</taxon>
        <taxon>Bacillati</taxon>
        <taxon>Actinomycetota</taxon>
        <taxon>Actinomycetes</taxon>
        <taxon>Streptosporangiales</taxon>
        <taxon>Streptosporangiaceae</taxon>
        <taxon>Nonomuraea</taxon>
    </lineage>
</organism>